<protein>
    <submittedName>
        <fullName evidence="2">Putative zinc ribbon domain protein</fullName>
    </submittedName>
</protein>
<evidence type="ECO:0000256" key="1">
    <source>
        <dbReference type="SAM" id="Coils"/>
    </source>
</evidence>
<dbReference type="InterPro" id="IPR052376">
    <property type="entry name" value="Oxidative_Scav/Glycosyltrans"/>
</dbReference>
<evidence type="ECO:0000313" key="2">
    <source>
        <dbReference type="EMBL" id="TWT90442.1"/>
    </source>
</evidence>
<dbReference type="EMBL" id="SJPQ01000001">
    <property type="protein sequence ID" value="TWT90442.1"/>
    <property type="molecule type" value="Genomic_DNA"/>
</dbReference>
<dbReference type="Gene3D" id="1.10.287.1490">
    <property type="match status" value="1"/>
</dbReference>
<dbReference type="Proteomes" id="UP000315440">
    <property type="component" value="Unassembled WGS sequence"/>
</dbReference>
<dbReference type="PANTHER" id="PTHR39082:SF1">
    <property type="entry name" value="SCAVENGER RECEPTOR CLASS A MEMBER 3"/>
    <property type="match status" value="1"/>
</dbReference>
<reference evidence="2 3" key="1">
    <citation type="submission" date="2019-02" db="EMBL/GenBank/DDBJ databases">
        <title>Deep-cultivation of Planctomycetes and their phenomic and genomic characterization uncovers novel biology.</title>
        <authorList>
            <person name="Wiegand S."/>
            <person name="Jogler M."/>
            <person name="Boedeker C."/>
            <person name="Pinto D."/>
            <person name="Vollmers J."/>
            <person name="Rivas-Marin E."/>
            <person name="Kohn T."/>
            <person name="Peeters S.H."/>
            <person name="Heuer A."/>
            <person name="Rast P."/>
            <person name="Oberbeckmann S."/>
            <person name="Bunk B."/>
            <person name="Jeske O."/>
            <person name="Meyerdierks A."/>
            <person name="Storesund J.E."/>
            <person name="Kallscheuer N."/>
            <person name="Luecker S."/>
            <person name="Lage O.M."/>
            <person name="Pohl T."/>
            <person name="Merkel B.J."/>
            <person name="Hornburger P."/>
            <person name="Mueller R.-W."/>
            <person name="Bruemmer F."/>
            <person name="Labrenz M."/>
            <person name="Spormann A.M."/>
            <person name="Op Den Camp H."/>
            <person name="Overmann J."/>
            <person name="Amann R."/>
            <person name="Jetten M.S.M."/>
            <person name="Mascher T."/>
            <person name="Medema M.H."/>
            <person name="Devos D.P."/>
            <person name="Kaster A.-K."/>
            <person name="Ovreas L."/>
            <person name="Rohde M."/>
            <person name="Galperin M.Y."/>
            <person name="Jogler C."/>
        </authorList>
    </citation>
    <scope>NUCLEOTIDE SEQUENCE [LARGE SCALE GENOMIC DNA]</scope>
    <source>
        <strain evidence="2 3">Mal64</strain>
    </source>
</reference>
<sequence>MPTTISAAALRDLHFLHSQLADLRGRLERGPKQVMAHRANVAKLETAVAESHELVKQTRMAADKKQLDLKTDEARIEGWKGKLNTASSNKEFQTLKEQIEAAEMASSVAEDEILEMLGRVDQYVAGAAKAEATLQAGRDELEKVTAKVKETAAKLRDEIGRLEVQLTTAESALPSEFKDDYERVIRSKGADGLAESEGGVCGGCGQSITLNMQGDLKLNKPTFCKSCGCLLYTPAS</sequence>
<proteinExistence type="predicted"/>
<feature type="coiled-coil region" evidence="1">
    <location>
        <begin position="92"/>
        <end position="172"/>
    </location>
</feature>
<dbReference type="PANTHER" id="PTHR39082">
    <property type="entry name" value="PHOSPHOLIPASE C-BETA-2-RELATED"/>
    <property type="match status" value="1"/>
</dbReference>
<gene>
    <name evidence="2" type="ORF">Mal64_08310</name>
</gene>
<name>A0A5C5ZSB7_9BACT</name>
<evidence type="ECO:0000313" key="3">
    <source>
        <dbReference type="Proteomes" id="UP000315440"/>
    </source>
</evidence>
<keyword evidence="1" id="KW-0175">Coiled coil</keyword>
<dbReference type="RefSeq" id="WP_146397325.1">
    <property type="nucleotide sequence ID" value="NZ_SJPQ01000001.1"/>
</dbReference>
<dbReference type="AlphaFoldDB" id="A0A5C5ZSB7"/>
<organism evidence="2 3">
    <name type="scientific">Pseudobythopirellula maris</name>
    <dbReference type="NCBI Taxonomy" id="2527991"/>
    <lineage>
        <taxon>Bacteria</taxon>
        <taxon>Pseudomonadati</taxon>
        <taxon>Planctomycetota</taxon>
        <taxon>Planctomycetia</taxon>
        <taxon>Pirellulales</taxon>
        <taxon>Lacipirellulaceae</taxon>
        <taxon>Pseudobythopirellula</taxon>
    </lineage>
</organism>
<comment type="caution">
    <text evidence="2">The sequence shown here is derived from an EMBL/GenBank/DDBJ whole genome shotgun (WGS) entry which is preliminary data.</text>
</comment>
<dbReference type="OrthoDB" id="260976at2"/>
<accession>A0A5C5ZSB7</accession>
<keyword evidence="3" id="KW-1185">Reference proteome</keyword>